<feature type="region of interest" description="Disordered" evidence="1">
    <location>
        <begin position="490"/>
        <end position="526"/>
    </location>
</feature>
<dbReference type="Proteomes" id="UP000234329">
    <property type="component" value="Unassembled WGS sequence"/>
</dbReference>
<feature type="transmembrane region" description="Helical" evidence="2">
    <location>
        <begin position="100"/>
        <end position="120"/>
    </location>
</feature>
<dbReference type="OrthoDB" id="6717612at2"/>
<feature type="compositionally biased region" description="Basic and acidic residues" evidence="1">
    <location>
        <begin position="1056"/>
        <end position="1096"/>
    </location>
</feature>
<feature type="region of interest" description="Disordered" evidence="1">
    <location>
        <begin position="711"/>
        <end position="761"/>
    </location>
</feature>
<sequence length="1107" mass="115367">MTWNIYVIGNIKPFFSVFTMLQMLFNPANNTAWASSSSAWGGPLIGLMLIVSLFILVIMSLMQSRFLIHHIMIMAIAYAALFGVTTTVNIQNIYNGQSQIVSGIPIGIAVPASIFSDAFWSMTKEVGTADDLVTTDNTNMFSGPTSSNQVYGFDGPLSLMYRLRGLYASFSMTDPALSRSIANYVDFCISSDTPVLDSMGKQKDLSAALFQTTPPYPNATDTLYVNSSGDALTTPQATTCSNAEATLNSAWKDFETGSMPSGSKNLDQLLGTHLDTGSVASVSASQANTLLDDVFLNSGNAGYDFMNNMILNCAVEAGANENYDWDSNTPGMMSSYCATKATAFGRSVTVNAANASMFDMNMIPMMAILQFLFFAGFPIIIVVALAMGPNGFGKIGAFMAFGATTLAWMPISAIISNYAQSHMHEIMRHFVANLNNGPATAAINIPNLLEHAMRTQAMADKMLALTPVVTMVLLGLGGAYAATRLAQDQSEENSASKAIGETTPMPGTDTLSQGASGVQVNSTGNSYVGGGSGPEMMGTSPAFAAASFSMGSSMSAGISAAQQQEASYTQSAAASAADAWKQGYKIMNSRSSGVESYLQNNTQAGHELKNMRAQAAEINHSLGLTHDQGVSFAGALKAEVGSDFNKLGSGFWNSAKGEKAISNAFSAVNAGASINASEMDTIKNGLSNATTQKNMDSVTSASSASLLHTIASGSKDTDAEKASEDMSKDASRSGQDSRNATAARKRANSLSHLASASNSMNGGEAVNMAAMSSMMAEFDSKNPHGPDATLTAQAYADHNGLGKTWDHYHSAAMKSGMQSNAAAAWASIMTANAAVNQGRYAAAGNFWNDTLNKFGSFGTPGNGNVGSTVAGRMAKGAAMPAGGAGLTSQVDNAVPPPNASGNAAQAAAIRGATIARRDSINAMGEDQPGVVNQAYADWKAAEAGLPQKEIAKFNAAIAKAKGGWDGSDAMKVVQWMAKDPALAAAIGVSGTAALGAGVGMGGAHLANKWAKKAKAANDDQKTQPDDPSDSAHNQPAPKTSSDSDGDLGKTIQNDENLIKDVADGNWKGAERALKTNLEGDERQMSEPLKNPEKFGEDPGATPPVVDE</sequence>
<reference evidence="4 5" key="1">
    <citation type="submission" date="2017-03" db="EMBL/GenBank/DDBJ databases">
        <title>Draft genime sequence of the acidophilic sulfur-oxidizing bacterium Acidithiobacillus sp. SH, isolated from seawater.</title>
        <authorList>
            <person name="Sharmin S."/>
            <person name="Tokuhisa M."/>
            <person name="Kanao T."/>
            <person name="Kamimura K."/>
        </authorList>
    </citation>
    <scope>NUCLEOTIDE SEQUENCE [LARGE SCALE GENOMIC DNA]</scope>
    <source>
        <strain evidence="4 5">SH</strain>
    </source>
</reference>
<keyword evidence="2" id="KW-0812">Transmembrane</keyword>
<keyword evidence="2" id="KW-0472">Membrane</keyword>
<keyword evidence="5" id="KW-1185">Reference proteome</keyword>
<dbReference type="InParanoid" id="A0A2I1DPD4"/>
<feature type="transmembrane region" description="Helical" evidence="2">
    <location>
        <begin position="71"/>
        <end position="94"/>
    </location>
</feature>
<feature type="compositionally biased region" description="Basic and acidic residues" evidence="1">
    <location>
        <begin position="715"/>
        <end position="731"/>
    </location>
</feature>
<dbReference type="EMBL" id="MXAV01000007">
    <property type="protein sequence ID" value="PKY11730.1"/>
    <property type="molecule type" value="Genomic_DNA"/>
</dbReference>
<keyword evidence="2" id="KW-1133">Transmembrane helix</keyword>
<feature type="transmembrane region" description="Helical" evidence="2">
    <location>
        <begin position="367"/>
        <end position="389"/>
    </location>
</feature>
<dbReference type="AlphaFoldDB" id="A0A2I1DPD4"/>
<feature type="transmembrane region" description="Helical" evidence="2">
    <location>
        <begin position="462"/>
        <end position="482"/>
    </location>
</feature>
<dbReference type="InterPro" id="IPR012931">
    <property type="entry name" value="TraG_N_Proteobacteria"/>
</dbReference>
<feature type="compositionally biased region" description="Low complexity" evidence="1">
    <location>
        <begin position="748"/>
        <end position="759"/>
    </location>
</feature>
<evidence type="ECO:0000256" key="1">
    <source>
        <dbReference type="SAM" id="MobiDB-lite"/>
    </source>
</evidence>
<dbReference type="RefSeq" id="WP_101536871.1">
    <property type="nucleotide sequence ID" value="NZ_MXAV01000007.1"/>
</dbReference>
<name>A0A2I1DPD4_9PROT</name>
<evidence type="ECO:0000313" key="5">
    <source>
        <dbReference type="Proteomes" id="UP000234329"/>
    </source>
</evidence>
<feature type="compositionally biased region" description="Basic and acidic residues" evidence="1">
    <location>
        <begin position="1015"/>
        <end position="1024"/>
    </location>
</feature>
<evidence type="ECO:0000313" key="4">
    <source>
        <dbReference type="EMBL" id="PKY11730.1"/>
    </source>
</evidence>
<feature type="compositionally biased region" description="Polar residues" evidence="1">
    <location>
        <begin position="1030"/>
        <end position="1042"/>
    </location>
</feature>
<feature type="region of interest" description="Disordered" evidence="1">
    <location>
        <begin position="1011"/>
        <end position="1107"/>
    </location>
</feature>
<evidence type="ECO:0000256" key="2">
    <source>
        <dbReference type="SAM" id="Phobius"/>
    </source>
</evidence>
<feature type="transmembrane region" description="Helical" evidence="2">
    <location>
        <begin position="7"/>
        <end position="25"/>
    </location>
</feature>
<comment type="caution">
    <text evidence="4">The sequence shown here is derived from an EMBL/GenBank/DDBJ whole genome shotgun (WGS) entry which is preliminary data.</text>
</comment>
<feature type="transmembrane region" description="Helical" evidence="2">
    <location>
        <begin position="395"/>
        <end position="419"/>
    </location>
</feature>
<proteinExistence type="predicted"/>
<feature type="transmembrane region" description="Helical" evidence="2">
    <location>
        <begin position="37"/>
        <end position="59"/>
    </location>
</feature>
<dbReference type="Pfam" id="PF07916">
    <property type="entry name" value="TraG_N"/>
    <property type="match status" value="1"/>
</dbReference>
<feature type="domain" description="TraG N-terminal Proteobacteria" evidence="3">
    <location>
        <begin position="5"/>
        <end position="489"/>
    </location>
</feature>
<protein>
    <recommendedName>
        <fullName evidence="3">TraG N-terminal Proteobacteria domain-containing protein</fullName>
    </recommendedName>
</protein>
<organism evidence="4 5">
    <name type="scientific">Acidithiobacillus marinus</name>
    <dbReference type="NCBI Taxonomy" id="187490"/>
    <lineage>
        <taxon>Bacteria</taxon>
        <taxon>Pseudomonadati</taxon>
        <taxon>Pseudomonadota</taxon>
        <taxon>Acidithiobacillia</taxon>
        <taxon>Acidithiobacillales</taxon>
        <taxon>Acidithiobacillaceae</taxon>
        <taxon>Acidithiobacillus</taxon>
    </lineage>
</organism>
<accession>A0A2I1DPD4</accession>
<feature type="compositionally biased region" description="Polar residues" evidence="1">
    <location>
        <begin position="509"/>
        <end position="526"/>
    </location>
</feature>
<evidence type="ECO:0000259" key="3">
    <source>
        <dbReference type="Pfam" id="PF07916"/>
    </source>
</evidence>
<gene>
    <name evidence="4" type="ORF">B1757_02770</name>
</gene>